<name>A0A1H8JJB1_9BURK</name>
<dbReference type="SMART" id="SM00382">
    <property type="entry name" value="AAA"/>
    <property type="match status" value="1"/>
</dbReference>
<dbReference type="SUPFAM" id="SSF52540">
    <property type="entry name" value="P-loop containing nucleoside triphosphate hydrolases"/>
    <property type="match status" value="1"/>
</dbReference>
<keyword evidence="1" id="KW-0813">Transport</keyword>
<dbReference type="Gene3D" id="3.40.50.300">
    <property type="entry name" value="P-loop containing nucleotide triphosphate hydrolases"/>
    <property type="match status" value="1"/>
</dbReference>
<evidence type="ECO:0000256" key="3">
    <source>
        <dbReference type="ARBA" id="ARBA00022741"/>
    </source>
</evidence>
<organism evidence="8 9">
    <name type="scientific">Brachymonas denitrificans DSM 15123</name>
    <dbReference type="NCBI Taxonomy" id="1121117"/>
    <lineage>
        <taxon>Bacteria</taxon>
        <taxon>Pseudomonadati</taxon>
        <taxon>Pseudomonadota</taxon>
        <taxon>Betaproteobacteria</taxon>
        <taxon>Burkholderiales</taxon>
        <taxon>Comamonadaceae</taxon>
        <taxon>Brachymonas</taxon>
    </lineage>
</organism>
<dbReference type="Proteomes" id="UP000199531">
    <property type="component" value="Unassembled WGS sequence"/>
</dbReference>
<keyword evidence="6" id="KW-0472">Membrane</keyword>
<dbReference type="GO" id="GO:0005524">
    <property type="term" value="F:ATP binding"/>
    <property type="evidence" value="ECO:0007669"/>
    <property type="project" value="UniProtKB-KW"/>
</dbReference>
<evidence type="ECO:0000256" key="1">
    <source>
        <dbReference type="ARBA" id="ARBA00022448"/>
    </source>
</evidence>
<dbReference type="AlphaFoldDB" id="A0A1H8JJB1"/>
<evidence type="ECO:0000256" key="2">
    <source>
        <dbReference type="ARBA" id="ARBA00022475"/>
    </source>
</evidence>
<sequence length="275" mass="29283">MGFALEGVGLTHANGHVALRQVSLQVAQAECVALIGPSGAGKTTLLSVIGTALAPDAGQLRVLDQPNPARLGSAALRRLRSRIGTVHQAPPLPARQRVVTTVQAGRIGQWPWWKSLASLFYPLDIAGARAALEPLDLSDKLFVRCDQLSGGQLQRAGIARVLYQQPELLLADEPVSALDPALALSTVRLLVQQARSSHCTLVTSLHAVDLALECFDRIVGVRAGELLFDLPAAQVTQQHLQELYASEGQELPRLQTPGADSVHAIQATVAVPECH</sequence>
<dbReference type="STRING" id="1121117.SAMN02745977_02066"/>
<evidence type="ECO:0000256" key="6">
    <source>
        <dbReference type="ARBA" id="ARBA00023136"/>
    </source>
</evidence>
<keyword evidence="3" id="KW-0547">Nucleotide-binding</keyword>
<dbReference type="InterPro" id="IPR003439">
    <property type="entry name" value="ABC_transporter-like_ATP-bd"/>
</dbReference>
<evidence type="ECO:0000256" key="4">
    <source>
        <dbReference type="ARBA" id="ARBA00022840"/>
    </source>
</evidence>
<dbReference type="PROSITE" id="PS00211">
    <property type="entry name" value="ABC_TRANSPORTER_1"/>
    <property type="match status" value="1"/>
</dbReference>
<evidence type="ECO:0000313" key="8">
    <source>
        <dbReference type="EMBL" id="SEN80565.1"/>
    </source>
</evidence>
<keyword evidence="5" id="KW-1278">Translocase</keyword>
<dbReference type="OrthoDB" id="9802264at2"/>
<dbReference type="InterPro" id="IPR017871">
    <property type="entry name" value="ABC_transporter-like_CS"/>
</dbReference>
<evidence type="ECO:0000259" key="7">
    <source>
        <dbReference type="PROSITE" id="PS50893"/>
    </source>
</evidence>
<dbReference type="InterPro" id="IPR003593">
    <property type="entry name" value="AAA+_ATPase"/>
</dbReference>
<protein>
    <submittedName>
        <fullName evidence="8">Phosphonate transport system ATP-binding protein</fullName>
    </submittedName>
</protein>
<accession>A0A1H8JJB1</accession>
<proteinExistence type="predicted"/>
<dbReference type="EMBL" id="FOCW01000007">
    <property type="protein sequence ID" value="SEN80565.1"/>
    <property type="molecule type" value="Genomic_DNA"/>
</dbReference>
<gene>
    <name evidence="8" type="ORF">SAMN02745977_02066</name>
</gene>
<dbReference type="GO" id="GO:0016887">
    <property type="term" value="F:ATP hydrolysis activity"/>
    <property type="evidence" value="ECO:0007669"/>
    <property type="project" value="InterPro"/>
</dbReference>
<dbReference type="InterPro" id="IPR050086">
    <property type="entry name" value="MetN_ABC_transporter-like"/>
</dbReference>
<evidence type="ECO:0000313" key="9">
    <source>
        <dbReference type="Proteomes" id="UP000199531"/>
    </source>
</evidence>
<keyword evidence="9" id="KW-1185">Reference proteome</keyword>
<keyword evidence="2" id="KW-1003">Cell membrane</keyword>
<dbReference type="PANTHER" id="PTHR43166">
    <property type="entry name" value="AMINO ACID IMPORT ATP-BINDING PROTEIN"/>
    <property type="match status" value="1"/>
</dbReference>
<dbReference type="PANTHER" id="PTHR43166:SF6">
    <property type="entry name" value="PHOSPHONATES IMPORT ATP-BINDING PROTEIN PHNC"/>
    <property type="match status" value="1"/>
</dbReference>
<dbReference type="RefSeq" id="WP_091817533.1">
    <property type="nucleotide sequence ID" value="NZ_FOCW01000007.1"/>
</dbReference>
<feature type="domain" description="ABC transporter" evidence="7">
    <location>
        <begin position="3"/>
        <end position="248"/>
    </location>
</feature>
<dbReference type="Pfam" id="PF00005">
    <property type="entry name" value="ABC_tran"/>
    <property type="match status" value="1"/>
</dbReference>
<reference evidence="8 9" key="1">
    <citation type="submission" date="2016-10" db="EMBL/GenBank/DDBJ databases">
        <authorList>
            <person name="de Groot N.N."/>
        </authorList>
    </citation>
    <scope>NUCLEOTIDE SEQUENCE [LARGE SCALE GENOMIC DNA]</scope>
    <source>
        <strain evidence="8 9">DSM 15123</strain>
    </source>
</reference>
<evidence type="ECO:0000256" key="5">
    <source>
        <dbReference type="ARBA" id="ARBA00022967"/>
    </source>
</evidence>
<dbReference type="PROSITE" id="PS50893">
    <property type="entry name" value="ABC_TRANSPORTER_2"/>
    <property type="match status" value="1"/>
</dbReference>
<keyword evidence="4 8" id="KW-0067">ATP-binding</keyword>
<dbReference type="InterPro" id="IPR027417">
    <property type="entry name" value="P-loop_NTPase"/>
</dbReference>